<dbReference type="GO" id="GO:0016788">
    <property type="term" value="F:hydrolase activity, acting on ester bonds"/>
    <property type="evidence" value="ECO:0007669"/>
    <property type="project" value="InterPro"/>
</dbReference>
<evidence type="ECO:0008006" key="4">
    <source>
        <dbReference type="Google" id="ProtNLM"/>
    </source>
</evidence>
<evidence type="ECO:0000313" key="2">
    <source>
        <dbReference type="EMBL" id="PKS09230.1"/>
    </source>
</evidence>
<dbReference type="SUPFAM" id="SSF51556">
    <property type="entry name" value="Metallo-dependent hydrolases"/>
    <property type="match status" value="1"/>
</dbReference>
<dbReference type="InterPro" id="IPR053044">
    <property type="entry name" value="Metallo-hydrolase/TatD-type"/>
</dbReference>
<feature type="compositionally biased region" description="Basic and acidic residues" evidence="1">
    <location>
        <begin position="160"/>
        <end position="175"/>
    </location>
</feature>
<proteinExistence type="predicted"/>
<accession>A0A2N3N9X0</accession>
<feature type="region of interest" description="Disordered" evidence="1">
    <location>
        <begin position="154"/>
        <end position="177"/>
    </location>
</feature>
<keyword evidence="3" id="KW-1185">Reference proteome</keyword>
<dbReference type="FunCoup" id="A0A2N3N9X0">
    <property type="interactions" value="44"/>
</dbReference>
<dbReference type="Proteomes" id="UP000233524">
    <property type="component" value="Unassembled WGS sequence"/>
</dbReference>
<dbReference type="InParanoid" id="A0A2N3N9X0"/>
<dbReference type="PANTHER" id="PTHR47345">
    <property type="entry name" value="CUT9-INTERACTING PROTEIN SCN1"/>
    <property type="match status" value="1"/>
</dbReference>
<organism evidence="2 3">
    <name type="scientific">Lomentospora prolificans</name>
    <dbReference type="NCBI Taxonomy" id="41688"/>
    <lineage>
        <taxon>Eukaryota</taxon>
        <taxon>Fungi</taxon>
        <taxon>Dikarya</taxon>
        <taxon>Ascomycota</taxon>
        <taxon>Pezizomycotina</taxon>
        <taxon>Sordariomycetes</taxon>
        <taxon>Hypocreomycetidae</taxon>
        <taxon>Microascales</taxon>
        <taxon>Microascaceae</taxon>
        <taxon>Lomentospora</taxon>
    </lineage>
</organism>
<dbReference type="EMBL" id="NLAX01000010">
    <property type="protein sequence ID" value="PKS09230.1"/>
    <property type="molecule type" value="Genomic_DNA"/>
</dbReference>
<gene>
    <name evidence="2" type="ORF">jhhlp_003844</name>
</gene>
<sequence>MSSIDKIPNMSSRLLTIMATRYQDQDLVSDVATKYGLKQSSDLKDSTSSCRYVIPSFGWHPWFSHQLFDDTDPSASSVPGADASSEVIQKFKTEHYTSILTPSPEDPEFISQLPTPLSLASFLEDTRSRVGAHPIAMVGEIGIDKAFRLPEKWPQGAAPQDRDDSLTPGGREGRRLSPHTVAIPHQIAILQAQLKLAGELMVPVSIHGVQAHGVLYDAISACWKGHERDVLSKRERRRVAPNAENWSTSDESDDDEDDEYYQKMRALRRSKKKNQASKPFPPRICLHSFSGSVEVLKRYIKPQVPVDVYFSVSVVVNLGTASAHTKFAEVVAAIPDSRLLVESDLHVAGPDMDAALEDIYRRVCEVKGWDLKEGVEKIATNFNAFIFGH</sequence>
<dbReference type="PANTHER" id="PTHR47345:SF1">
    <property type="entry name" value="CUT9-INTERACTING PROTEIN SCN1"/>
    <property type="match status" value="1"/>
</dbReference>
<dbReference type="InterPro" id="IPR032466">
    <property type="entry name" value="Metal_Hydrolase"/>
</dbReference>
<evidence type="ECO:0000256" key="1">
    <source>
        <dbReference type="SAM" id="MobiDB-lite"/>
    </source>
</evidence>
<dbReference type="Gene3D" id="3.20.20.140">
    <property type="entry name" value="Metal-dependent hydrolases"/>
    <property type="match status" value="1"/>
</dbReference>
<dbReference type="Pfam" id="PF01026">
    <property type="entry name" value="TatD_DNase"/>
    <property type="match status" value="1"/>
</dbReference>
<evidence type="ECO:0000313" key="3">
    <source>
        <dbReference type="Proteomes" id="UP000233524"/>
    </source>
</evidence>
<dbReference type="VEuPathDB" id="FungiDB:jhhlp_003844"/>
<dbReference type="AlphaFoldDB" id="A0A2N3N9X0"/>
<name>A0A2N3N9X0_9PEZI</name>
<comment type="caution">
    <text evidence="2">The sequence shown here is derived from an EMBL/GenBank/DDBJ whole genome shotgun (WGS) entry which is preliminary data.</text>
</comment>
<reference evidence="2 3" key="1">
    <citation type="journal article" date="2017" name="G3 (Bethesda)">
        <title>First Draft Genome Sequence of the Pathogenic Fungus Lomentospora prolificans (Formerly Scedosporium prolificans).</title>
        <authorList>
            <person name="Luo R."/>
            <person name="Zimin A."/>
            <person name="Workman R."/>
            <person name="Fan Y."/>
            <person name="Pertea G."/>
            <person name="Grossman N."/>
            <person name="Wear M.P."/>
            <person name="Jia B."/>
            <person name="Miller H."/>
            <person name="Casadevall A."/>
            <person name="Timp W."/>
            <person name="Zhang S.X."/>
            <person name="Salzberg S.L."/>
        </authorList>
    </citation>
    <scope>NUCLEOTIDE SEQUENCE [LARGE SCALE GENOMIC DNA]</scope>
    <source>
        <strain evidence="2 3">JHH-5317</strain>
    </source>
</reference>
<dbReference type="InterPro" id="IPR001130">
    <property type="entry name" value="TatD-like"/>
</dbReference>
<protein>
    <recommendedName>
        <fullName evidence="4">Cut9 interacting protein Scn1</fullName>
    </recommendedName>
</protein>
<dbReference type="OrthoDB" id="413993at2759"/>